<feature type="transmembrane region" description="Helical" evidence="1">
    <location>
        <begin position="105"/>
        <end position="129"/>
    </location>
</feature>
<organism evidence="2 3">
    <name type="scientific">Phoxinus phoxinus</name>
    <name type="common">Eurasian minnow</name>
    <dbReference type="NCBI Taxonomy" id="58324"/>
    <lineage>
        <taxon>Eukaryota</taxon>
        <taxon>Metazoa</taxon>
        <taxon>Chordata</taxon>
        <taxon>Craniata</taxon>
        <taxon>Vertebrata</taxon>
        <taxon>Euteleostomi</taxon>
        <taxon>Actinopterygii</taxon>
        <taxon>Neopterygii</taxon>
        <taxon>Teleostei</taxon>
        <taxon>Ostariophysi</taxon>
        <taxon>Cypriniformes</taxon>
        <taxon>Leuciscidae</taxon>
        <taxon>Phoxininae</taxon>
        <taxon>Phoxinus</taxon>
    </lineage>
</organism>
<dbReference type="EMBL" id="JAYKXH010000001">
    <property type="protein sequence ID" value="KAK7175999.1"/>
    <property type="molecule type" value="Genomic_DNA"/>
</dbReference>
<dbReference type="InterPro" id="IPR030417">
    <property type="entry name" value="MS4A"/>
</dbReference>
<reference evidence="2 3" key="1">
    <citation type="submission" date="2024-02" db="EMBL/GenBank/DDBJ databases">
        <title>Chromosome-level genome assembly of the Eurasian Minnow (Phoxinus phoxinus).</title>
        <authorList>
            <person name="Oriowo T.O."/>
            <person name="Martin S."/>
            <person name="Stange M."/>
            <person name="Chrysostomakis Y."/>
            <person name="Brown T."/>
            <person name="Winkler S."/>
            <person name="Kukowka S."/>
            <person name="Myers E.W."/>
            <person name="Bohne A."/>
        </authorList>
    </citation>
    <scope>NUCLEOTIDE SEQUENCE [LARGE SCALE GENOMIC DNA]</scope>
    <source>
        <strain evidence="2">ZFMK-TIS-60720</strain>
        <tissue evidence="2">Whole Organism</tissue>
    </source>
</reference>
<dbReference type="PANTHER" id="PTHR23320">
    <property type="entry name" value="MEMBRANE-SPANNING 4-DOMAINS SUBFAMILY A MS4A -RELATED"/>
    <property type="match status" value="1"/>
</dbReference>
<evidence type="ECO:0000313" key="2">
    <source>
        <dbReference type="EMBL" id="KAK7175999.1"/>
    </source>
</evidence>
<keyword evidence="1" id="KW-0812">Transmembrane</keyword>
<sequence length="202" mass="22137">MADEPIESGEDRNPGEIVNIRFQKNPNQKHKYLEAEPKILGVTQIAFAVFLTSVTLLLHALVDDKDVVIYSWTVSAIITSMTILIAGSLAIAAQNLHLPTLKACLGMQVVACLACLICIFLHFSVYHVLFHLCWSEEESSPNSICTHLRIGIENYLALDKLVLAVHIALSATLAAYCCKVIQCCSPVSSVPVITVNRPPDPR</sequence>
<keyword evidence="1" id="KW-0472">Membrane</keyword>
<accession>A0AAN9HHF9</accession>
<dbReference type="PANTHER" id="PTHR23320:SF143">
    <property type="entry name" value="MEMBRANE-SPANNING 4-DOMAINS SUBFAMILY A MEMBER 4A-LIKE ISOFORM X1"/>
    <property type="match status" value="1"/>
</dbReference>
<feature type="transmembrane region" description="Helical" evidence="1">
    <location>
        <begin position="39"/>
        <end position="62"/>
    </location>
</feature>
<evidence type="ECO:0000256" key="1">
    <source>
        <dbReference type="SAM" id="Phobius"/>
    </source>
</evidence>
<feature type="transmembrane region" description="Helical" evidence="1">
    <location>
        <begin position="68"/>
        <end position="93"/>
    </location>
</feature>
<dbReference type="AlphaFoldDB" id="A0AAN9HHF9"/>
<comment type="caution">
    <text evidence="2">The sequence shown here is derived from an EMBL/GenBank/DDBJ whole genome shotgun (WGS) entry which is preliminary data.</text>
</comment>
<keyword evidence="1" id="KW-1133">Transmembrane helix</keyword>
<dbReference type="Proteomes" id="UP001364617">
    <property type="component" value="Unassembled WGS sequence"/>
</dbReference>
<evidence type="ECO:0000313" key="3">
    <source>
        <dbReference type="Proteomes" id="UP001364617"/>
    </source>
</evidence>
<name>A0AAN9HHF9_9TELE</name>
<protein>
    <submittedName>
        <fullName evidence="2">Uncharacterized protein</fullName>
    </submittedName>
</protein>
<gene>
    <name evidence="2" type="ORF">R3I93_000304</name>
</gene>
<keyword evidence="3" id="KW-1185">Reference proteome</keyword>
<proteinExistence type="predicted"/>